<keyword evidence="2 3" id="KW-0808">Transferase</keyword>
<dbReference type="GO" id="GO:0008168">
    <property type="term" value="F:methyltransferase activity"/>
    <property type="evidence" value="ECO:0007669"/>
    <property type="project" value="UniProtKB-KW"/>
</dbReference>
<dbReference type="Proteomes" id="UP000230538">
    <property type="component" value="Unassembled WGS sequence"/>
</dbReference>
<sequence length="185" mass="21056">MRVSSGKAQGHQIFTSSIKNLNPVTAIIRKPLFDTIADKIIGKRILDLYAGTGSLGIEALSRGATFAYFVDHSQQSCNLIKKNLNHSFLLGKYRLFCQDVFSFLESNYEKFDLVFADPPMNFLDLRAVLEQLKKNLNDGGLIVLRNPVMPDLNTLVTYKLVRETNYLNEKFILLTYSRLKTKCRV</sequence>
<name>A0A2M7WXG9_UNCKA</name>
<dbReference type="InterPro" id="IPR029063">
    <property type="entry name" value="SAM-dependent_MTases_sf"/>
</dbReference>
<dbReference type="PANTHER" id="PTHR43542:SF1">
    <property type="entry name" value="METHYLTRANSFERASE"/>
    <property type="match status" value="1"/>
</dbReference>
<protein>
    <submittedName>
        <fullName evidence="3">16S rRNA (Guanine(966)-N(2))-methyltransferase RsmD</fullName>
    </submittedName>
</protein>
<evidence type="ECO:0000313" key="4">
    <source>
        <dbReference type="Proteomes" id="UP000230538"/>
    </source>
</evidence>
<dbReference type="Pfam" id="PF03602">
    <property type="entry name" value="Cons_hypoth95"/>
    <property type="match status" value="1"/>
</dbReference>
<proteinExistence type="predicted"/>
<organism evidence="3 4">
    <name type="scientific">candidate division WWE3 bacterium CG_4_9_14_3_um_filter_43_9</name>
    <dbReference type="NCBI Taxonomy" id="1975082"/>
    <lineage>
        <taxon>Bacteria</taxon>
        <taxon>Katanobacteria</taxon>
    </lineage>
</organism>
<dbReference type="CDD" id="cd02440">
    <property type="entry name" value="AdoMet_MTases"/>
    <property type="match status" value="1"/>
</dbReference>
<evidence type="ECO:0000256" key="1">
    <source>
        <dbReference type="ARBA" id="ARBA00022603"/>
    </source>
</evidence>
<dbReference type="Gene3D" id="3.40.50.150">
    <property type="entry name" value="Vaccinia Virus protein VP39"/>
    <property type="match status" value="1"/>
</dbReference>
<dbReference type="EMBL" id="PFXB01000064">
    <property type="protein sequence ID" value="PJA37734.1"/>
    <property type="molecule type" value="Genomic_DNA"/>
</dbReference>
<dbReference type="SUPFAM" id="SSF53335">
    <property type="entry name" value="S-adenosyl-L-methionine-dependent methyltransferases"/>
    <property type="match status" value="1"/>
</dbReference>
<accession>A0A2M7WXG9</accession>
<evidence type="ECO:0000313" key="3">
    <source>
        <dbReference type="EMBL" id="PJA37734.1"/>
    </source>
</evidence>
<dbReference type="GO" id="GO:0031167">
    <property type="term" value="P:rRNA methylation"/>
    <property type="evidence" value="ECO:0007669"/>
    <property type="project" value="InterPro"/>
</dbReference>
<reference evidence="4" key="1">
    <citation type="submission" date="2017-09" db="EMBL/GenBank/DDBJ databases">
        <title>Depth-based differentiation of microbial function through sediment-hosted aquifers and enrichment of novel symbionts in the deep terrestrial subsurface.</title>
        <authorList>
            <person name="Probst A.J."/>
            <person name="Ladd B."/>
            <person name="Jarett J.K."/>
            <person name="Geller-Mcgrath D.E."/>
            <person name="Sieber C.M.K."/>
            <person name="Emerson J.B."/>
            <person name="Anantharaman K."/>
            <person name="Thomas B.C."/>
            <person name="Malmstrom R."/>
            <person name="Stieglmeier M."/>
            <person name="Klingl A."/>
            <person name="Woyke T."/>
            <person name="Ryan C.M."/>
            <person name="Banfield J.F."/>
        </authorList>
    </citation>
    <scope>NUCLEOTIDE SEQUENCE [LARGE SCALE GENOMIC DNA]</scope>
</reference>
<dbReference type="PIRSF" id="PIRSF004553">
    <property type="entry name" value="CHP00095"/>
    <property type="match status" value="1"/>
</dbReference>
<dbReference type="InterPro" id="IPR004398">
    <property type="entry name" value="RNA_MeTrfase_RsmD"/>
</dbReference>
<dbReference type="AlphaFoldDB" id="A0A2M7WXG9"/>
<gene>
    <name evidence="3" type="ORF">CO181_02375</name>
</gene>
<dbReference type="PANTHER" id="PTHR43542">
    <property type="entry name" value="METHYLTRANSFERASE"/>
    <property type="match status" value="1"/>
</dbReference>
<evidence type="ECO:0000256" key="2">
    <source>
        <dbReference type="ARBA" id="ARBA00022679"/>
    </source>
</evidence>
<keyword evidence="1 3" id="KW-0489">Methyltransferase</keyword>
<comment type="caution">
    <text evidence="3">The sequence shown here is derived from an EMBL/GenBank/DDBJ whole genome shotgun (WGS) entry which is preliminary data.</text>
</comment>